<evidence type="ECO:0000313" key="1">
    <source>
        <dbReference type="EMBL" id="KAH0564434.1"/>
    </source>
</evidence>
<reference evidence="1 2" key="1">
    <citation type="journal article" date="2021" name="J. Hered.">
        <title>A chromosome-level genome assembly of the parasitoid wasp, Cotesia glomerata (Hymenoptera: Braconidae).</title>
        <authorList>
            <person name="Pinto B.J."/>
            <person name="Weis J.J."/>
            <person name="Gamble T."/>
            <person name="Ode P.J."/>
            <person name="Paul R."/>
            <person name="Zaspel J.M."/>
        </authorList>
    </citation>
    <scope>NUCLEOTIDE SEQUENCE [LARGE SCALE GENOMIC DNA]</scope>
    <source>
        <strain evidence="1">CgM1</strain>
    </source>
</reference>
<comment type="caution">
    <text evidence="1">The sequence shown here is derived from an EMBL/GenBank/DDBJ whole genome shotgun (WGS) entry which is preliminary data.</text>
</comment>
<organism evidence="1 2">
    <name type="scientific">Cotesia glomerata</name>
    <name type="common">Lepidopteran parasitic wasp</name>
    <name type="synonym">Apanteles glomeratus</name>
    <dbReference type="NCBI Taxonomy" id="32391"/>
    <lineage>
        <taxon>Eukaryota</taxon>
        <taxon>Metazoa</taxon>
        <taxon>Ecdysozoa</taxon>
        <taxon>Arthropoda</taxon>
        <taxon>Hexapoda</taxon>
        <taxon>Insecta</taxon>
        <taxon>Pterygota</taxon>
        <taxon>Neoptera</taxon>
        <taxon>Endopterygota</taxon>
        <taxon>Hymenoptera</taxon>
        <taxon>Apocrita</taxon>
        <taxon>Ichneumonoidea</taxon>
        <taxon>Braconidae</taxon>
        <taxon>Microgastrinae</taxon>
        <taxon>Cotesia</taxon>
    </lineage>
</organism>
<gene>
    <name evidence="1" type="ORF">KQX54_012061</name>
</gene>
<keyword evidence="2" id="KW-1185">Reference proteome</keyword>
<sequence length="195" mass="22925">MESCRSNHHGGSIFGDGQGRLSLSAIKEFCNCASDCISKTSVPLTSLRLIITSLFIRYPILREHELSISDYVIEVAKGVTEERFMELKFQWLKAKYSATCFRFFFYNLLKYVDNCKMAQTLLRDCMKLKKFKQYVAFRERHSKMIEEFLSIGMTTRDWEELVEAKKQQFLAFKQEYLVFLAEREKRLAESIQNDS</sequence>
<name>A0AAV7J1A4_COTGL</name>
<dbReference type="Proteomes" id="UP000826195">
    <property type="component" value="Unassembled WGS sequence"/>
</dbReference>
<accession>A0AAV7J1A4</accession>
<dbReference type="EMBL" id="JAHXZJ010000002">
    <property type="protein sequence ID" value="KAH0564434.1"/>
    <property type="molecule type" value="Genomic_DNA"/>
</dbReference>
<dbReference type="AlphaFoldDB" id="A0AAV7J1A4"/>
<protein>
    <submittedName>
        <fullName evidence="1">Uncharacterized protein</fullName>
    </submittedName>
</protein>
<proteinExistence type="predicted"/>
<evidence type="ECO:0000313" key="2">
    <source>
        <dbReference type="Proteomes" id="UP000826195"/>
    </source>
</evidence>